<evidence type="ECO:0000313" key="8">
    <source>
        <dbReference type="EMBL" id="AII14606.1"/>
    </source>
</evidence>
<keyword evidence="9" id="KW-1185">Reference proteome</keyword>
<dbReference type="InterPro" id="IPR003593">
    <property type="entry name" value="AAA+_ATPase"/>
</dbReference>
<protein>
    <recommendedName>
        <fullName evidence="1">Chaperone protein ClpB</fullName>
    </recommendedName>
</protein>
<evidence type="ECO:0000256" key="4">
    <source>
        <dbReference type="ARBA" id="ARBA00022840"/>
    </source>
</evidence>
<dbReference type="Pfam" id="PF07724">
    <property type="entry name" value="AAA_2"/>
    <property type="match status" value="1"/>
</dbReference>
<dbReference type="InterPro" id="IPR027417">
    <property type="entry name" value="P-loop_NTPase"/>
</dbReference>
<evidence type="ECO:0000256" key="1">
    <source>
        <dbReference type="ARBA" id="ARBA00017574"/>
    </source>
</evidence>
<evidence type="ECO:0000256" key="5">
    <source>
        <dbReference type="ARBA" id="ARBA00023186"/>
    </source>
</evidence>
<dbReference type="InterPro" id="IPR036628">
    <property type="entry name" value="Clp_N_dom_sf"/>
</dbReference>
<evidence type="ECO:0000259" key="6">
    <source>
        <dbReference type="SMART" id="SM00382"/>
    </source>
</evidence>
<dbReference type="Gene3D" id="3.40.50.300">
    <property type="entry name" value="P-loop containing nucleotide triphosphate hydrolases"/>
    <property type="match status" value="2"/>
</dbReference>
<feature type="domain" description="AAA+ ATPase" evidence="6">
    <location>
        <begin position="165"/>
        <end position="308"/>
    </location>
</feature>
<dbReference type="OrthoDB" id="9803641at2"/>
<dbReference type="GO" id="GO:0005737">
    <property type="term" value="C:cytoplasm"/>
    <property type="evidence" value="ECO:0007669"/>
    <property type="project" value="TreeGrafter"/>
</dbReference>
<dbReference type="AlphaFoldDB" id="A0A076F9D0"/>
<dbReference type="SUPFAM" id="SSF52540">
    <property type="entry name" value="P-loop containing nucleoside triphosphate hydrolases"/>
    <property type="match status" value="2"/>
</dbReference>
<dbReference type="InterPro" id="IPR004176">
    <property type="entry name" value="Clp_R_N"/>
</dbReference>
<dbReference type="PANTHER" id="PTHR11638:SF111">
    <property type="entry name" value="ATP-DEPENDENT CLP PROTEASE ATP-BINDING SUBUNIT CLPA"/>
    <property type="match status" value="1"/>
</dbReference>
<dbReference type="KEGG" id="caj:CIG1485E_0761"/>
<dbReference type="InterPro" id="IPR050130">
    <property type="entry name" value="ClpA_ClpB"/>
</dbReference>
<dbReference type="CDD" id="cd19499">
    <property type="entry name" value="RecA-like_ClpB_Hsp104-like"/>
    <property type="match status" value="1"/>
</dbReference>
<accession>A0A076F9D0</accession>
<keyword evidence="4 8" id="KW-0067">ATP-binding</keyword>
<feature type="domain" description="Clp ATPase C-terminal" evidence="7">
    <location>
        <begin position="606"/>
        <end position="692"/>
    </location>
</feature>
<sequence>MLEQSLTKALKDASQLAMSKSHEYIGVEHILYCLTSDKDFLKRLDELGISDHEALKNDILSLLDQFPKTDTQKAPILTYKLSEILSNIANEASFDQDDFLDEILNDKESTSYEILKFHGLKDDENDDFDYFASNLNELAKNGKLDPVIGRVDEIQKAFEILSRHKKNNPIFVGEAGVGKTAIVHALAQKIVQADVPDRLKDSVIYSLDISSLIAGAKYRGEFEERLKQIIDRLTQNPNYIIFIDEIHSIMNANSSNDSGLDVASIIKPYLTNGQIRLIGATTYSEFRNFNKDKALLRRFNKIDVGEPNFDECFLILKGLKKTYENFHSVTYSDEILRLSIELAKRYLSDKFLPDSAIDIIDEAGAKLSLEASGKKAVKKELIYEIVSKIANVANLNQNIDNKNILKNLAPNLKSKIYGQDEAINALNDTLISSYAGLNEPNRPIGVFLFTGSSGVGKSELALELANTLNVHFERFDMSEYMEKHAVSKLIGSPPGYVGFENGGLLTNTIKNHPYSVILFDEIEKANDELINIFLQIFDNASLSDATGNKSDFKNTIIVMTSNLGTKEANTMGFKKDASDKTERAVKGFFSSEFRNRIDKIIRFNDLNKEILEKIVLKEIKNLEVQSKNLSINLDKNAINELINLGYNTEFGARNLKRVIKDKLNNPIAKEILFGKLKNGGNVKISFCEEFKFEFEGKK</sequence>
<evidence type="ECO:0000256" key="2">
    <source>
        <dbReference type="ARBA" id="ARBA00022737"/>
    </source>
</evidence>
<feature type="domain" description="AAA+ ATPase" evidence="6">
    <location>
        <begin position="443"/>
        <end position="607"/>
    </location>
</feature>
<dbReference type="SMART" id="SM00382">
    <property type="entry name" value="AAA"/>
    <property type="match status" value="2"/>
</dbReference>
<dbReference type="PROSITE" id="PS00871">
    <property type="entry name" value="CLPAB_2"/>
    <property type="match status" value="1"/>
</dbReference>
<dbReference type="RefSeq" id="WP_038453869.1">
    <property type="nucleotide sequence ID" value="NZ_CP009043.1"/>
</dbReference>
<dbReference type="GO" id="GO:0005524">
    <property type="term" value="F:ATP binding"/>
    <property type="evidence" value="ECO:0007669"/>
    <property type="project" value="UniProtKB-KW"/>
</dbReference>
<dbReference type="EMBL" id="CP009043">
    <property type="protein sequence ID" value="AII14606.1"/>
    <property type="molecule type" value="Genomic_DNA"/>
</dbReference>
<dbReference type="SUPFAM" id="SSF81923">
    <property type="entry name" value="Double Clp-N motif"/>
    <property type="match status" value="1"/>
</dbReference>
<name>A0A076F9D0_9BACT</name>
<dbReference type="InterPro" id="IPR019489">
    <property type="entry name" value="Clp_ATPase_C"/>
</dbReference>
<dbReference type="GO" id="GO:0034605">
    <property type="term" value="P:cellular response to heat"/>
    <property type="evidence" value="ECO:0007669"/>
    <property type="project" value="TreeGrafter"/>
</dbReference>
<dbReference type="HOGENOM" id="CLU_005070_4_2_7"/>
<dbReference type="InterPro" id="IPR003959">
    <property type="entry name" value="ATPase_AAA_core"/>
</dbReference>
<organism evidence="8 9">
    <name type="scientific">Campylobacter iguaniorum</name>
    <dbReference type="NCBI Taxonomy" id="1244531"/>
    <lineage>
        <taxon>Bacteria</taxon>
        <taxon>Pseudomonadati</taxon>
        <taxon>Campylobacterota</taxon>
        <taxon>Epsilonproteobacteria</taxon>
        <taxon>Campylobacterales</taxon>
        <taxon>Campylobacteraceae</taxon>
        <taxon>Campylobacter</taxon>
    </lineage>
</organism>
<dbReference type="GO" id="GO:0006508">
    <property type="term" value="P:proteolysis"/>
    <property type="evidence" value="ECO:0007669"/>
    <property type="project" value="UniProtKB-KW"/>
</dbReference>
<dbReference type="Pfam" id="PF00004">
    <property type="entry name" value="AAA"/>
    <property type="match status" value="1"/>
</dbReference>
<keyword evidence="2" id="KW-0677">Repeat</keyword>
<keyword evidence="3" id="KW-0547">Nucleotide-binding</keyword>
<evidence type="ECO:0000259" key="7">
    <source>
        <dbReference type="SMART" id="SM01086"/>
    </source>
</evidence>
<dbReference type="Proteomes" id="UP000028486">
    <property type="component" value="Chromosome"/>
</dbReference>
<keyword evidence="8" id="KW-0378">Hydrolase</keyword>
<dbReference type="InterPro" id="IPR001270">
    <property type="entry name" value="ClpA/B"/>
</dbReference>
<proteinExistence type="predicted"/>
<dbReference type="InterPro" id="IPR041546">
    <property type="entry name" value="ClpA/ClpB_AAA_lid"/>
</dbReference>
<dbReference type="GO" id="GO:0008233">
    <property type="term" value="F:peptidase activity"/>
    <property type="evidence" value="ECO:0007669"/>
    <property type="project" value="UniProtKB-KW"/>
</dbReference>
<dbReference type="Gene3D" id="1.10.1780.10">
    <property type="entry name" value="Clp, N-terminal domain"/>
    <property type="match status" value="1"/>
</dbReference>
<dbReference type="STRING" id="1244531.CIG2463D_0762"/>
<evidence type="ECO:0000313" key="9">
    <source>
        <dbReference type="Proteomes" id="UP000028486"/>
    </source>
</evidence>
<dbReference type="Pfam" id="PF10431">
    <property type="entry name" value="ClpB_D2-small"/>
    <property type="match status" value="1"/>
</dbReference>
<gene>
    <name evidence="8" type="primary">clpA</name>
    <name evidence="8" type="ORF">CIG1485E_0761</name>
</gene>
<dbReference type="GO" id="GO:0016887">
    <property type="term" value="F:ATP hydrolysis activity"/>
    <property type="evidence" value="ECO:0007669"/>
    <property type="project" value="InterPro"/>
</dbReference>
<dbReference type="Pfam" id="PF02861">
    <property type="entry name" value="Clp_N"/>
    <property type="match status" value="1"/>
</dbReference>
<dbReference type="Pfam" id="PF17871">
    <property type="entry name" value="AAA_lid_9"/>
    <property type="match status" value="1"/>
</dbReference>
<dbReference type="eggNOG" id="COG0542">
    <property type="taxonomic scope" value="Bacteria"/>
</dbReference>
<dbReference type="PRINTS" id="PR00300">
    <property type="entry name" value="CLPPROTEASEA"/>
</dbReference>
<dbReference type="InterPro" id="IPR028299">
    <property type="entry name" value="ClpA/B_CS2"/>
</dbReference>
<keyword evidence="8" id="KW-0645">Protease</keyword>
<dbReference type="Gene3D" id="1.10.8.60">
    <property type="match status" value="2"/>
</dbReference>
<keyword evidence="5" id="KW-0143">Chaperone</keyword>
<dbReference type="PANTHER" id="PTHR11638">
    <property type="entry name" value="ATP-DEPENDENT CLP PROTEASE"/>
    <property type="match status" value="1"/>
</dbReference>
<dbReference type="CDD" id="cd00009">
    <property type="entry name" value="AAA"/>
    <property type="match status" value="1"/>
</dbReference>
<reference evidence="9" key="1">
    <citation type="journal article" date="2014" name="Genome Announc.">
        <title>Complete Genome Sequence of Campylobacter iguaniorum Strain 1485ET, Isolated from a Bearded Dragon (Pogona vitticeps).</title>
        <authorList>
            <person name="Gilbert M.J."/>
            <person name="Miller W.G."/>
            <person name="Yee E."/>
            <person name="Kik M."/>
            <person name="Wagenaar J.A."/>
            <person name="Duim B."/>
        </authorList>
    </citation>
    <scope>NUCLEOTIDE SEQUENCE [LARGE SCALE GENOMIC DNA]</scope>
    <source>
        <strain evidence="9">1485E</strain>
    </source>
</reference>
<dbReference type="SMART" id="SM01086">
    <property type="entry name" value="ClpB_D2-small"/>
    <property type="match status" value="1"/>
</dbReference>
<evidence type="ECO:0000256" key="3">
    <source>
        <dbReference type="ARBA" id="ARBA00022741"/>
    </source>
</evidence>